<protein>
    <submittedName>
        <fullName evidence="1">UDP-N-acetylmuramate--alanine ligase</fullName>
    </submittedName>
</protein>
<evidence type="ECO:0000313" key="2">
    <source>
        <dbReference type="Proteomes" id="UP000236527"/>
    </source>
</evidence>
<comment type="caution">
    <text evidence="1">The sequence shown here is derived from an EMBL/GenBank/DDBJ whole genome shotgun (WGS) entry which is preliminary data.</text>
</comment>
<keyword evidence="1" id="KW-0436">Ligase</keyword>
<organism evidence="1 2">
    <name type="scientific">Nostoc cycadae WK-1</name>
    <dbReference type="NCBI Taxonomy" id="1861711"/>
    <lineage>
        <taxon>Bacteria</taxon>
        <taxon>Bacillati</taxon>
        <taxon>Cyanobacteriota</taxon>
        <taxon>Cyanophyceae</taxon>
        <taxon>Nostocales</taxon>
        <taxon>Nostocaceae</taxon>
        <taxon>Nostoc</taxon>
    </lineage>
</organism>
<dbReference type="Proteomes" id="UP000236527">
    <property type="component" value="Unassembled WGS sequence"/>
</dbReference>
<dbReference type="EMBL" id="BDGE01000123">
    <property type="protein sequence ID" value="GBE95726.1"/>
    <property type="molecule type" value="Genomic_DNA"/>
</dbReference>
<evidence type="ECO:0000313" key="1">
    <source>
        <dbReference type="EMBL" id="GBE95726.1"/>
    </source>
</evidence>
<keyword evidence="2" id="KW-1185">Reference proteome</keyword>
<dbReference type="GO" id="GO:0016874">
    <property type="term" value="F:ligase activity"/>
    <property type="evidence" value="ECO:0007669"/>
    <property type="project" value="UniProtKB-KW"/>
</dbReference>
<reference evidence="2" key="1">
    <citation type="journal article" date="2018" name="Genome Announc.">
        <title>Draft Genome Sequence of the Nitrogen-Fixing and Hormogonia-Inducing Cyanobacterium Nostoc cycadae Strain WK-1, Isolated from the Coralloid Roots of Cycas revoluta.</title>
        <authorList>
            <person name="Kanesaki Y."/>
            <person name="Hirose M."/>
            <person name="Hirose Y."/>
            <person name="Fujisawa T."/>
            <person name="Nakamura Y."/>
            <person name="Watanabe S."/>
            <person name="Matsunaga S."/>
            <person name="Uchida H."/>
            <person name="Murakami A."/>
        </authorList>
    </citation>
    <scope>NUCLEOTIDE SEQUENCE [LARGE SCALE GENOMIC DNA]</scope>
    <source>
        <strain evidence="2">WK-1</strain>
    </source>
</reference>
<proteinExistence type="predicted"/>
<gene>
    <name evidence="1" type="ORF">NCWK1_5514</name>
</gene>
<accession>A0A2H6LRB9</accession>
<name>A0A2H6LRB9_9NOSO</name>
<sequence>MLEGLTEEERESLLAEQMKKLSSEAKLRVLGLTDSGITVVTGSFVALNSEVAVNIQNTSGFDPEKLFSALAEYRKAQREKGT</sequence>
<dbReference type="AlphaFoldDB" id="A0A2H6LRB9"/>